<proteinExistence type="predicted"/>
<keyword evidence="1" id="KW-0812">Transmembrane</keyword>
<dbReference type="EMBL" id="ML735216">
    <property type="protein sequence ID" value="KAE8396090.1"/>
    <property type="molecule type" value="Genomic_DNA"/>
</dbReference>
<name>A0A5N7CP98_PETAA</name>
<sequence>MLRQIQCRQTPVNEFCFMFWGWPTCESSRSPTKHSNLIGLHLTPAKSFVYYSCMIFGYLGTLVFYRSQMNCFFVQLQHSTSGLEMREHA</sequence>
<protein>
    <submittedName>
        <fullName evidence="2">Uncharacterized protein</fullName>
    </submittedName>
</protein>
<accession>A0A5N7CP98</accession>
<reference evidence="2" key="1">
    <citation type="submission" date="2019-04" db="EMBL/GenBank/DDBJ databases">
        <title>Friends and foes A comparative genomics studyof 23 Aspergillus species from section Flavi.</title>
        <authorList>
            <consortium name="DOE Joint Genome Institute"/>
            <person name="Kjaerbolling I."/>
            <person name="Vesth T."/>
            <person name="Frisvad J.C."/>
            <person name="Nybo J.L."/>
            <person name="Theobald S."/>
            <person name="Kildgaard S."/>
            <person name="Isbrandt T."/>
            <person name="Kuo A."/>
            <person name="Sato A."/>
            <person name="Lyhne E.K."/>
            <person name="Kogle M.E."/>
            <person name="Wiebenga A."/>
            <person name="Kun R.S."/>
            <person name="Lubbers R.J."/>
            <person name="Makela M.R."/>
            <person name="Barry K."/>
            <person name="Chovatia M."/>
            <person name="Clum A."/>
            <person name="Daum C."/>
            <person name="Haridas S."/>
            <person name="He G."/>
            <person name="LaButti K."/>
            <person name="Lipzen A."/>
            <person name="Mondo S."/>
            <person name="Riley R."/>
            <person name="Salamov A."/>
            <person name="Simmons B.A."/>
            <person name="Magnuson J.K."/>
            <person name="Henrissat B."/>
            <person name="Mortensen U.H."/>
            <person name="Larsen T.O."/>
            <person name="Devries R.P."/>
            <person name="Grigoriev I.V."/>
            <person name="Machida M."/>
            <person name="Baker S.E."/>
            <person name="Andersen M.R."/>
        </authorList>
    </citation>
    <scope>NUCLEOTIDE SEQUENCE [LARGE SCALE GENOMIC DNA]</scope>
    <source>
        <strain evidence="2">IBT 14317</strain>
    </source>
</reference>
<organism evidence="2">
    <name type="scientific">Petromyces alliaceus</name>
    <name type="common">Aspergillus alliaceus</name>
    <dbReference type="NCBI Taxonomy" id="209559"/>
    <lineage>
        <taxon>Eukaryota</taxon>
        <taxon>Fungi</taxon>
        <taxon>Dikarya</taxon>
        <taxon>Ascomycota</taxon>
        <taxon>Pezizomycotina</taxon>
        <taxon>Eurotiomycetes</taxon>
        <taxon>Eurotiomycetidae</taxon>
        <taxon>Eurotiales</taxon>
        <taxon>Aspergillaceae</taxon>
        <taxon>Aspergillus</taxon>
        <taxon>Aspergillus subgen. Circumdati</taxon>
    </lineage>
</organism>
<evidence type="ECO:0000313" key="2">
    <source>
        <dbReference type="EMBL" id="KAE8396090.1"/>
    </source>
</evidence>
<feature type="transmembrane region" description="Helical" evidence="1">
    <location>
        <begin position="48"/>
        <end position="65"/>
    </location>
</feature>
<keyword evidence="1" id="KW-1133">Transmembrane helix</keyword>
<gene>
    <name evidence="2" type="ORF">BDV23DRAFT_67281</name>
</gene>
<dbReference type="Proteomes" id="UP000326877">
    <property type="component" value="Unassembled WGS sequence"/>
</dbReference>
<evidence type="ECO:0000256" key="1">
    <source>
        <dbReference type="SAM" id="Phobius"/>
    </source>
</evidence>
<dbReference type="AlphaFoldDB" id="A0A5N7CP98"/>
<keyword evidence="1" id="KW-0472">Membrane</keyword>